<evidence type="ECO:0000256" key="1">
    <source>
        <dbReference type="ARBA" id="ARBA00004442"/>
    </source>
</evidence>
<evidence type="ECO:0000313" key="7">
    <source>
        <dbReference type="EMBL" id="MDO5968898.1"/>
    </source>
</evidence>
<feature type="signal peptide" evidence="5">
    <location>
        <begin position="1"/>
        <end position="18"/>
    </location>
</feature>
<dbReference type="PROSITE" id="PS51123">
    <property type="entry name" value="OMPA_2"/>
    <property type="match status" value="1"/>
</dbReference>
<protein>
    <submittedName>
        <fullName evidence="7">OmpA family protein</fullName>
    </submittedName>
</protein>
<feature type="chain" id="PRO_5045487546" evidence="5">
    <location>
        <begin position="19"/>
        <end position="376"/>
    </location>
</feature>
<dbReference type="SUPFAM" id="SSF103088">
    <property type="entry name" value="OmpA-like"/>
    <property type="match status" value="1"/>
</dbReference>
<keyword evidence="3" id="KW-0998">Cell outer membrane</keyword>
<comment type="subcellular location">
    <subcellularLocation>
        <location evidence="1">Cell outer membrane</location>
    </subcellularLocation>
</comment>
<dbReference type="InterPro" id="IPR050330">
    <property type="entry name" value="Bact_OuterMem_StrucFunc"/>
</dbReference>
<evidence type="ECO:0000313" key="8">
    <source>
        <dbReference type="Proteomes" id="UP001176883"/>
    </source>
</evidence>
<dbReference type="InterPro" id="IPR006664">
    <property type="entry name" value="OMP_bac"/>
</dbReference>
<keyword evidence="8" id="KW-1185">Reference proteome</keyword>
<dbReference type="EMBL" id="JAUOEK010000056">
    <property type="protein sequence ID" value="MDO5968898.1"/>
    <property type="molecule type" value="Genomic_DNA"/>
</dbReference>
<accession>A0ABT8W702</accession>
<dbReference type="Pfam" id="PF00691">
    <property type="entry name" value="OmpA"/>
    <property type="match status" value="1"/>
</dbReference>
<dbReference type="InterPro" id="IPR006665">
    <property type="entry name" value="OmpA-like"/>
</dbReference>
<dbReference type="Gene3D" id="2.40.160.20">
    <property type="match status" value="1"/>
</dbReference>
<gene>
    <name evidence="7" type="ORF">Q4Q35_03685</name>
</gene>
<feature type="domain" description="OmpA-like" evidence="6">
    <location>
        <begin position="261"/>
        <end position="376"/>
    </location>
</feature>
<dbReference type="PANTHER" id="PTHR30329:SF21">
    <property type="entry name" value="LIPOPROTEIN YIAD-RELATED"/>
    <property type="match status" value="1"/>
</dbReference>
<dbReference type="CDD" id="cd07185">
    <property type="entry name" value="OmpA_C-like"/>
    <property type="match status" value="1"/>
</dbReference>
<comment type="caution">
    <text evidence="7">The sequence shown here is derived from an EMBL/GenBank/DDBJ whole genome shotgun (WGS) entry which is preliminary data.</text>
</comment>
<evidence type="ECO:0000256" key="4">
    <source>
        <dbReference type="PROSITE-ProRule" id="PRU00473"/>
    </source>
</evidence>
<proteinExistence type="predicted"/>
<evidence type="ECO:0000256" key="3">
    <source>
        <dbReference type="ARBA" id="ARBA00023237"/>
    </source>
</evidence>
<sequence length="376" mass="42273">MKVLSLSLLCIMSFYSFSQNQPKNPNGFLIKLGANYVDNSGDSNPFKFLTSFKKGAFSQPLKLGVEYRFSDLFSVGVDGSINKWKAPDAVIDLEKITEDQDYFSLDTKLNLYVDEVFNWFSNADWLDLYLDVGVGYFKINEGGLSGNFGGGTNIWLSQKIGLNLTAVSKWTLDETPAKYDTNHLQFSAAVIFKLSNGTKKQALDELNDNTLKVNSESKDVVKDAYAQAAPEIDNNKDVAPNQIESNTEKIDNSENDFDDVAANYILNLSRKIKFKVGNYNFTQESYEDLNRILLRLLEYPNIKLRIEGHADSVGEFNDNEILSKKRANTVKNYLVAGGVNPNNLIVIGKGELYPITSNLTKEGRQKNRRVEIVRID</sequence>
<evidence type="ECO:0000256" key="2">
    <source>
        <dbReference type="ARBA" id="ARBA00023136"/>
    </source>
</evidence>
<dbReference type="RefSeq" id="WP_303276582.1">
    <property type="nucleotide sequence ID" value="NZ_JAUOEK010000056.1"/>
</dbReference>
<keyword evidence="5" id="KW-0732">Signal</keyword>
<name>A0ABT8W702_9FLAO</name>
<dbReference type="PRINTS" id="PR01021">
    <property type="entry name" value="OMPADOMAIN"/>
</dbReference>
<dbReference type="InterPro" id="IPR036737">
    <property type="entry name" value="OmpA-like_sf"/>
</dbReference>
<organism evidence="7 8">
    <name type="scientific">Flavivirga aquimarina</name>
    <dbReference type="NCBI Taxonomy" id="2027862"/>
    <lineage>
        <taxon>Bacteria</taxon>
        <taxon>Pseudomonadati</taxon>
        <taxon>Bacteroidota</taxon>
        <taxon>Flavobacteriia</taxon>
        <taxon>Flavobacteriales</taxon>
        <taxon>Flavobacteriaceae</taxon>
        <taxon>Flavivirga</taxon>
    </lineage>
</organism>
<evidence type="ECO:0000259" key="6">
    <source>
        <dbReference type="PROSITE" id="PS51123"/>
    </source>
</evidence>
<dbReference type="Proteomes" id="UP001176883">
    <property type="component" value="Unassembled WGS sequence"/>
</dbReference>
<keyword evidence="2 4" id="KW-0472">Membrane</keyword>
<evidence type="ECO:0000256" key="5">
    <source>
        <dbReference type="SAM" id="SignalP"/>
    </source>
</evidence>
<dbReference type="PANTHER" id="PTHR30329">
    <property type="entry name" value="STATOR ELEMENT OF FLAGELLAR MOTOR COMPLEX"/>
    <property type="match status" value="1"/>
</dbReference>
<dbReference type="Gene3D" id="3.30.1330.60">
    <property type="entry name" value="OmpA-like domain"/>
    <property type="match status" value="1"/>
</dbReference>
<reference evidence="7" key="1">
    <citation type="submission" date="2023-07" db="EMBL/GenBank/DDBJ databases">
        <title>Two novel species in the genus Flavivirga.</title>
        <authorList>
            <person name="Kwon K."/>
        </authorList>
    </citation>
    <scope>NUCLEOTIDE SEQUENCE</scope>
    <source>
        <strain evidence="7">KCTC 52353</strain>
    </source>
</reference>